<dbReference type="EMBL" id="CM047739">
    <property type="protein sequence ID" value="KAJ0043158.1"/>
    <property type="molecule type" value="Genomic_DNA"/>
</dbReference>
<reference evidence="2" key="1">
    <citation type="journal article" date="2023" name="G3 (Bethesda)">
        <title>Genome assembly and association tests identify interacting loci associated with vigor, precocity, and sex in interspecific pistachio rootstocks.</title>
        <authorList>
            <person name="Palmer W."/>
            <person name="Jacygrad E."/>
            <person name="Sagayaradj S."/>
            <person name="Cavanaugh K."/>
            <person name="Han R."/>
            <person name="Bertier L."/>
            <person name="Beede B."/>
            <person name="Kafkas S."/>
            <person name="Golino D."/>
            <person name="Preece J."/>
            <person name="Michelmore R."/>
        </authorList>
    </citation>
    <scope>NUCLEOTIDE SEQUENCE [LARGE SCALE GENOMIC DNA]</scope>
</reference>
<accession>A0ACC0YZJ8</accession>
<comment type="caution">
    <text evidence="1">The sequence shown here is derived from an EMBL/GenBank/DDBJ whole genome shotgun (WGS) entry which is preliminary data.</text>
</comment>
<evidence type="ECO:0000313" key="2">
    <source>
        <dbReference type="Proteomes" id="UP001163603"/>
    </source>
</evidence>
<organism evidence="1 2">
    <name type="scientific">Pistacia integerrima</name>
    <dbReference type="NCBI Taxonomy" id="434235"/>
    <lineage>
        <taxon>Eukaryota</taxon>
        <taxon>Viridiplantae</taxon>
        <taxon>Streptophyta</taxon>
        <taxon>Embryophyta</taxon>
        <taxon>Tracheophyta</taxon>
        <taxon>Spermatophyta</taxon>
        <taxon>Magnoliopsida</taxon>
        <taxon>eudicotyledons</taxon>
        <taxon>Gunneridae</taxon>
        <taxon>Pentapetalae</taxon>
        <taxon>rosids</taxon>
        <taxon>malvids</taxon>
        <taxon>Sapindales</taxon>
        <taxon>Anacardiaceae</taxon>
        <taxon>Pistacia</taxon>
    </lineage>
</organism>
<sequence>MDAIVLYPSPAIGHLISMVELAKLILNYKPSLFIHIIIFYPPYNAGFTAPYINKVSATVPSIIFHHLPTITLPPSITSSCRHHETLTFEVLLLNNPNLHQTLLSISNNYTLCAFIADFFCYASLSVTAKLNIPSYVFFTSGAGCLSFFLYIPTIHRNTNKSLKDMDNLLHIPGVPPMPPKDMPKPLLERDDKAYQFCLEASIQLPKSAGIILNTFQSLEPRAVKAMTDGLSVTDGPTPPLYCIGPLIVSDNRRGGGGGGDSDSKPECLAWLDIQPSRSVCFLCFGSLGLFSVEQLKEIAMGLERSGQRFLWVVKNPPSKVKSMAIPEELDPDLDSILPEGFLDRTKERGFVLNSWAPQVTILNHDSVGGFVTHCGWNSVLEAVSAGVPMVAWPLYAEQRYNRILLVEEIKIALPMVESENGFVCSTEVEKRIRELMDSEEGNSVRKQTLAMKKEAKEALSDGGSSSVALSKFVESWKLK</sequence>
<keyword evidence="2" id="KW-1185">Reference proteome</keyword>
<protein>
    <submittedName>
        <fullName evidence="1">Uncharacterized protein</fullName>
    </submittedName>
</protein>
<proteinExistence type="predicted"/>
<dbReference type="Proteomes" id="UP001163603">
    <property type="component" value="Chromosome 4"/>
</dbReference>
<evidence type="ECO:0000313" key="1">
    <source>
        <dbReference type="EMBL" id="KAJ0043158.1"/>
    </source>
</evidence>
<name>A0ACC0YZJ8_9ROSI</name>
<gene>
    <name evidence="1" type="ORF">Pint_17562</name>
</gene>